<evidence type="ECO:0000313" key="2">
    <source>
        <dbReference type="EMBL" id="TWU25139.1"/>
    </source>
</evidence>
<dbReference type="Proteomes" id="UP000316304">
    <property type="component" value="Unassembled WGS sequence"/>
</dbReference>
<evidence type="ECO:0000313" key="3">
    <source>
        <dbReference type="Proteomes" id="UP000316304"/>
    </source>
</evidence>
<dbReference type="RefSeq" id="WP_146593823.1">
    <property type="nucleotide sequence ID" value="NZ_SJPT01000002.1"/>
</dbReference>
<keyword evidence="3" id="KW-1185">Reference proteome</keyword>
<name>A0A5C6CQN9_9BACT</name>
<dbReference type="AlphaFoldDB" id="A0A5C6CQN9"/>
<accession>A0A5C6CQN9</accession>
<comment type="caution">
    <text evidence="2">The sequence shown here is derived from an EMBL/GenBank/DDBJ whole genome shotgun (WGS) entry which is preliminary data.</text>
</comment>
<protein>
    <submittedName>
        <fullName evidence="2">Uncharacterized protein</fullName>
    </submittedName>
</protein>
<feature type="region of interest" description="Disordered" evidence="1">
    <location>
        <begin position="1"/>
        <end position="44"/>
    </location>
</feature>
<dbReference type="EMBL" id="SJPT01000002">
    <property type="protein sequence ID" value="TWU25139.1"/>
    <property type="molecule type" value="Genomic_DNA"/>
</dbReference>
<proteinExistence type="predicted"/>
<organism evidence="2 3">
    <name type="scientific">Novipirellula galeiformis</name>
    <dbReference type="NCBI Taxonomy" id="2528004"/>
    <lineage>
        <taxon>Bacteria</taxon>
        <taxon>Pseudomonadati</taxon>
        <taxon>Planctomycetota</taxon>
        <taxon>Planctomycetia</taxon>
        <taxon>Pirellulales</taxon>
        <taxon>Pirellulaceae</taxon>
        <taxon>Novipirellula</taxon>
    </lineage>
</organism>
<sequence>MPVIQKPVNQKSVAPNHAADVCQLRPNHDTDIPPNRGTDGNSVDSKRIRLRVHLQSVDAVMDVLTAVTRVGGQLESIVATNQRLDLDAVARKPVALRLPSLIGEIVSVIAVSEAKLLES</sequence>
<gene>
    <name evidence="2" type="ORF">Pla52o_14370</name>
</gene>
<evidence type="ECO:0000256" key="1">
    <source>
        <dbReference type="SAM" id="MobiDB-lite"/>
    </source>
</evidence>
<reference evidence="2 3" key="1">
    <citation type="submission" date="2019-02" db="EMBL/GenBank/DDBJ databases">
        <title>Deep-cultivation of Planctomycetes and their phenomic and genomic characterization uncovers novel biology.</title>
        <authorList>
            <person name="Wiegand S."/>
            <person name="Jogler M."/>
            <person name="Boedeker C."/>
            <person name="Pinto D."/>
            <person name="Vollmers J."/>
            <person name="Rivas-Marin E."/>
            <person name="Kohn T."/>
            <person name="Peeters S.H."/>
            <person name="Heuer A."/>
            <person name="Rast P."/>
            <person name="Oberbeckmann S."/>
            <person name="Bunk B."/>
            <person name="Jeske O."/>
            <person name="Meyerdierks A."/>
            <person name="Storesund J.E."/>
            <person name="Kallscheuer N."/>
            <person name="Luecker S."/>
            <person name="Lage O.M."/>
            <person name="Pohl T."/>
            <person name="Merkel B.J."/>
            <person name="Hornburger P."/>
            <person name="Mueller R.-W."/>
            <person name="Bruemmer F."/>
            <person name="Labrenz M."/>
            <person name="Spormann A.M."/>
            <person name="Op Den Camp H."/>
            <person name="Overmann J."/>
            <person name="Amann R."/>
            <person name="Jetten M.S.M."/>
            <person name="Mascher T."/>
            <person name="Medema M.H."/>
            <person name="Devos D.P."/>
            <person name="Kaster A.-K."/>
            <person name="Ovreas L."/>
            <person name="Rohde M."/>
            <person name="Galperin M.Y."/>
            <person name="Jogler C."/>
        </authorList>
    </citation>
    <scope>NUCLEOTIDE SEQUENCE [LARGE SCALE GENOMIC DNA]</scope>
    <source>
        <strain evidence="2 3">Pla52o</strain>
    </source>
</reference>